<evidence type="ECO:0000256" key="2">
    <source>
        <dbReference type="ARBA" id="ARBA00022692"/>
    </source>
</evidence>
<protein>
    <submittedName>
        <fullName evidence="6">VIT1/CCC1 transporter family protein</fullName>
    </submittedName>
</protein>
<proteinExistence type="predicted"/>
<organism evidence="6">
    <name type="scientific">Candidatus Nanosynbacter sp. TM7-074</name>
    <dbReference type="NCBI Taxonomy" id="3158573"/>
    <lineage>
        <taxon>Bacteria</taxon>
        <taxon>Candidatus Saccharimonadota</taxon>
        <taxon>Candidatus Saccharimonadia</taxon>
        <taxon>Candidatus Nanosynbacterales</taxon>
        <taxon>Candidatus Nanosynbacteraceae</taxon>
        <taxon>Candidatus Nanosynbacter</taxon>
    </lineage>
</organism>
<accession>A0AB39JE09</accession>
<dbReference type="GO" id="GO:0012505">
    <property type="term" value="C:endomembrane system"/>
    <property type="evidence" value="ECO:0007669"/>
    <property type="project" value="UniProtKB-SubCell"/>
</dbReference>
<dbReference type="RefSeq" id="WP_369000295.1">
    <property type="nucleotide sequence ID" value="NZ_CP158487.1"/>
</dbReference>
<evidence type="ECO:0000256" key="3">
    <source>
        <dbReference type="ARBA" id="ARBA00022989"/>
    </source>
</evidence>
<evidence type="ECO:0000256" key="5">
    <source>
        <dbReference type="SAM" id="Phobius"/>
    </source>
</evidence>
<feature type="transmembrane region" description="Helical" evidence="5">
    <location>
        <begin position="6"/>
        <end position="24"/>
    </location>
</feature>
<dbReference type="GO" id="GO:0005384">
    <property type="term" value="F:manganese ion transmembrane transporter activity"/>
    <property type="evidence" value="ECO:0007669"/>
    <property type="project" value="InterPro"/>
</dbReference>
<dbReference type="EMBL" id="CP158487">
    <property type="protein sequence ID" value="XDN89725.1"/>
    <property type="molecule type" value="Genomic_DNA"/>
</dbReference>
<comment type="subcellular location">
    <subcellularLocation>
        <location evidence="1">Endomembrane system</location>
        <topology evidence="1">Multi-pass membrane protein</topology>
    </subcellularLocation>
</comment>
<evidence type="ECO:0000256" key="1">
    <source>
        <dbReference type="ARBA" id="ARBA00004127"/>
    </source>
</evidence>
<evidence type="ECO:0000313" key="6">
    <source>
        <dbReference type="EMBL" id="XDN89725.1"/>
    </source>
</evidence>
<dbReference type="GO" id="GO:0030026">
    <property type="term" value="P:intracellular manganese ion homeostasis"/>
    <property type="evidence" value="ECO:0007669"/>
    <property type="project" value="InterPro"/>
</dbReference>
<dbReference type="PANTHER" id="PTHR31851">
    <property type="entry name" value="FE(2+)/MN(2+) TRANSPORTER PCL1"/>
    <property type="match status" value="1"/>
</dbReference>
<sequence length="151" mass="15820">MAASAGAGISSAVILILGIANLITDRFSMGSSAYLAASAEHDELVHNKEKRSSSKIIGLMTFLAFVIVGSVPVLPYLIDVIANLKISSTTLFYVSSILTAVVFVLIGFIKGKVSEQSPWRSSVITLTLGAIAAGLAYFAGDILASWLGVRL</sequence>
<reference evidence="6" key="1">
    <citation type="submission" date="2024-06" db="EMBL/GenBank/DDBJ databases">
        <authorList>
            <person name="Atkinson C."/>
            <person name="McLean J."/>
            <person name="Gallagher L."/>
            <person name="Bor B."/>
            <person name="Mougous J."/>
        </authorList>
    </citation>
    <scope>NUCLEOTIDE SEQUENCE</scope>
    <source>
        <strain evidence="6">TM7-074</strain>
    </source>
</reference>
<keyword evidence="3 5" id="KW-1133">Transmembrane helix</keyword>
<keyword evidence="4 5" id="KW-0472">Membrane</keyword>
<dbReference type="AlphaFoldDB" id="A0AB39JE09"/>
<gene>
    <name evidence="6" type="ORF">TM074_03425</name>
</gene>
<evidence type="ECO:0000256" key="4">
    <source>
        <dbReference type="ARBA" id="ARBA00023136"/>
    </source>
</evidence>
<keyword evidence="2 5" id="KW-0812">Transmembrane</keyword>
<feature type="transmembrane region" description="Helical" evidence="5">
    <location>
        <begin position="123"/>
        <end position="147"/>
    </location>
</feature>
<name>A0AB39JE09_9BACT</name>
<dbReference type="Pfam" id="PF01988">
    <property type="entry name" value="VIT1"/>
    <property type="match status" value="2"/>
</dbReference>
<feature type="transmembrane region" description="Helical" evidence="5">
    <location>
        <begin position="90"/>
        <end position="111"/>
    </location>
</feature>
<dbReference type="InterPro" id="IPR008217">
    <property type="entry name" value="Ccc1_fam"/>
</dbReference>
<feature type="transmembrane region" description="Helical" evidence="5">
    <location>
        <begin position="56"/>
        <end position="78"/>
    </location>
</feature>